<comment type="caution">
    <text evidence="2">The sequence shown here is derived from an EMBL/GenBank/DDBJ whole genome shotgun (WGS) entry which is preliminary data.</text>
</comment>
<dbReference type="Pfam" id="PF01713">
    <property type="entry name" value="Smr"/>
    <property type="match status" value="1"/>
</dbReference>
<evidence type="ECO:0000313" key="2">
    <source>
        <dbReference type="EMBL" id="PIZ95823.1"/>
    </source>
</evidence>
<accession>A0A2M7VA80</accession>
<evidence type="ECO:0000313" key="3">
    <source>
        <dbReference type="Proteomes" id="UP000231453"/>
    </source>
</evidence>
<dbReference type="Proteomes" id="UP000231453">
    <property type="component" value="Unassembled WGS sequence"/>
</dbReference>
<dbReference type="AlphaFoldDB" id="A0A2M7VA80"/>
<dbReference type="PROSITE" id="PS50828">
    <property type="entry name" value="SMR"/>
    <property type="match status" value="1"/>
</dbReference>
<dbReference type="EMBL" id="PFPL01000044">
    <property type="protein sequence ID" value="PIZ95823.1"/>
    <property type="molecule type" value="Genomic_DNA"/>
</dbReference>
<name>A0A2M7VA80_9BACT</name>
<organism evidence="2 3">
    <name type="scientific">Candidatus Magasanikbacteria bacterium CG_4_10_14_0_2_um_filter_33_14</name>
    <dbReference type="NCBI Taxonomy" id="1974636"/>
    <lineage>
        <taxon>Bacteria</taxon>
        <taxon>Candidatus Magasanikiibacteriota</taxon>
    </lineage>
</organism>
<gene>
    <name evidence="2" type="ORF">COX80_03300</name>
</gene>
<dbReference type="Gene3D" id="3.30.1370.110">
    <property type="match status" value="1"/>
</dbReference>
<dbReference type="SUPFAM" id="SSF160443">
    <property type="entry name" value="SMR domain-like"/>
    <property type="match status" value="1"/>
</dbReference>
<dbReference type="InterPro" id="IPR002625">
    <property type="entry name" value="Smr_dom"/>
</dbReference>
<evidence type="ECO:0000259" key="1">
    <source>
        <dbReference type="PROSITE" id="PS50828"/>
    </source>
</evidence>
<dbReference type="InterPro" id="IPR036063">
    <property type="entry name" value="Smr_dom_sf"/>
</dbReference>
<sequence>MNNDYLQFANPDFTIDLHEFRNPEEALEFLERELYKAYQNSCDFVRVIHGIGSGVMKDRVTHALQNNPQVHEFSLEESGGSTMVKL</sequence>
<reference evidence="3" key="1">
    <citation type="submission" date="2017-09" db="EMBL/GenBank/DDBJ databases">
        <title>Depth-based differentiation of microbial function through sediment-hosted aquifers and enrichment of novel symbionts in the deep terrestrial subsurface.</title>
        <authorList>
            <person name="Probst A.J."/>
            <person name="Ladd B."/>
            <person name="Jarett J.K."/>
            <person name="Geller-Mcgrath D.E."/>
            <person name="Sieber C.M.K."/>
            <person name="Emerson J.B."/>
            <person name="Anantharaman K."/>
            <person name="Thomas B.C."/>
            <person name="Malmstrom R."/>
            <person name="Stieglmeier M."/>
            <person name="Klingl A."/>
            <person name="Woyke T."/>
            <person name="Ryan C.M."/>
            <person name="Banfield J.F."/>
        </authorList>
    </citation>
    <scope>NUCLEOTIDE SEQUENCE [LARGE SCALE GENOMIC DNA]</scope>
</reference>
<feature type="domain" description="Smr" evidence="1">
    <location>
        <begin position="15"/>
        <end position="86"/>
    </location>
</feature>
<protein>
    <recommendedName>
        <fullName evidence="1">Smr domain-containing protein</fullName>
    </recommendedName>
</protein>
<proteinExistence type="predicted"/>